<evidence type="ECO:0000256" key="4">
    <source>
        <dbReference type="ARBA" id="ARBA00022691"/>
    </source>
</evidence>
<evidence type="ECO:0000313" key="8">
    <source>
        <dbReference type="Proteomes" id="UP000076874"/>
    </source>
</evidence>
<protein>
    <recommendedName>
        <fullName evidence="1">catechol O-methyltransferase</fullName>
        <ecNumber evidence="1">2.1.1.6</ecNumber>
    </recommendedName>
</protein>
<dbReference type="OrthoDB" id="186626at2759"/>
<dbReference type="SUPFAM" id="SSF53335">
    <property type="entry name" value="S-adenosyl-L-methionine-dependent methyltransferases"/>
    <property type="match status" value="1"/>
</dbReference>
<dbReference type="EMBL" id="AZHD01000026">
    <property type="protein sequence ID" value="OAA53940.1"/>
    <property type="molecule type" value="Genomic_DNA"/>
</dbReference>
<keyword evidence="4" id="KW-0949">S-adenosyl-L-methionine</keyword>
<dbReference type="Proteomes" id="UP000076874">
    <property type="component" value="Unassembled WGS sequence"/>
</dbReference>
<keyword evidence="8" id="KW-1185">Reference proteome</keyword>
<evidence type="ECO:0000256" key="5">
    <source>
        <dbReference type="ARBA" id="ARBA00022939"/>
    </source>
</evidence>
<dbReference type="GO" id="GO:0008171">
    <property type="term" value="F:O-methyltransferase activity"/>
    <property type="evidence" value="ECO:0007669"/>
    <property type="project" value="InterPro"/>
</dbReference>
<dbReference type="Gene3D" id="3.40.50.150">
    <property type="entry name" value="Vaccinia Virus protein VP39"/>
    <property type="match status" value="1"/>
</dbReference>
<dbReference type="PROSITE" id="PS51682">
    <property type="entry name" value="SAM_OMT_I"/>
    <property type="match status" value="1"/>
</dbReference>
<dbReference type="GO" id="GO:0006584">
    <property type="term" value="P:catecholamine metabolic process"/>
    <property type="evidence" value="ECO:0007669"/>
    <property type="project" value="UniProtKB-KW"/>
</dbReference>
<proteinExistence type="inferred from homology"/>
<gene>
    <name evidence="7" type="ORF">SPI_09147</name>
</gene>
<dbReference type="STRING" id="1081102.A0A162MBR5"/>
<dbReference type="PANTHER" id="PTHR43836:SF2">
    <property type="entry name" value="CATECHOL O-METHYLTRANSFERASE 1-RELATED"/>
    <property type="match status" value="1"/>
</dbReference>
<dbReference type="InterPro" id="IPR029063">
    <property type="entry name" value="SAM-dependent_MTases_sf"/>
</dbReference>
<accession>A0A162MBR5</accession>
<evidence type="ECO:0000256" key="2">
    <source>
        <dbReference type="ARBA" id="ARBA00022603"/>
    </source>
</evidence>
<evidence type="ECO:0000313" key="7">
    <source>
        <dbReference type="EMBL" id="OAA53940.1"/>
    </source>
</evidence>
<keyword evidence="2 7" id="KW-0489">Methyltransferase</keyword>
<dbReference type="InterPro" id="IPR002935">
    <property type="entry name" value="SAM_O-MeTrfase"/>
</dbReference>
<evidence type="ECO:0000256" key="3">
    <source>
        <dbReference type="ARBA" id="ARBA00022679"/>
    </source>
</evidence>
<evidence type="ECO:0000256" key="1">
    <source>
        <dbReference type="ARBA" id="ARBA00012880"/>
    </source>
</evidence>
<keyword evidence="3 7" id="KW-0808">Transferase</keyword>
<dbReference type="Pfam" id="PF13578">
    <property type="entry name" value="Methyltransf_24"/>
    <property type="match status" value="1"/>
</dbReference>
<dbReference type="AlphaFoldDB" id="A0A162MBR5"/>
<reference evidence="7 8" key="1">
    <citation type="journal article" date="2016" name="Genome Biol. Evol.">
        <title>Divergent and convergent evolution of fungal pathogenicity.</title>
        <authorList>
            <person name="Shang Y."/>
            <person name="Xiao G."/>
            <person name="Zheng P."/>
            <person name="Cen K."/>
            <person name="Zhan S."/>
            <person name="Wang C."/>
        </authorList>
    </citation>
    <scope>NUCLEOTIDE SEQUENCE [LARGE SCALE GENOMIC DNA]</scope>
    <source>
        <strain evidence="7 8">RCEF 264</strain>
    </source>
</reference>
<dbReference type="GO" id="GO:0032259">
    <property type="term" value="P:methylation"/>
    <property type="evidence" value="ECO:0007669"/>
    <property type="project" value="UniProtKB-KW"/>
</dbReference>
<organism evidence="7 8">
    <name type="scientific">Niveomyces insectorum RCEF 264</name>
    <dbReference type="NCBI Taxonomy" id="1081102"/>
    <lineage>
        <taxon>Eukaryota</taxon>
        <taxon>Fungi</taxon>
        <taxon>Dikarya</taxon>
        <taxon>Ascomycota</taxon>
        <taxon>Pezizomycotina</taxon>
        <taxon>Sordariomycetes</taxon>
        <taxon>Hypocreomycetidae</taxon>
        <taxon>Hypocreales</taxon>
        <taxon>Cordycipitaceae</taxon>
        <taxon>Niveomyces</taxon>
    </lineage>
</organism>
<keyword evidence="5" id="KW-0128">Catecholamine metabolism</keyword>
<sequence>MPWTTDGREEELHQHLLALPKDGLQGNPQAVLGAISKFTAERGRMIEFKLPKIAVSRTALQAVQPPPKILIELGTYIGNSAVAWGSILKEVNGGNSDGIHVYCLERDDVFVKIARDTIALAGLDDVVQVVPGEAADTLRKLKADGIVDTADVLFIDHFGQHYLPDLKVCEEVGLFHKGSVILADNVDNPEMDYLQYVRAGGKQGTNSVRYESKNLAAGPGRTPGRYDTVEVTTVVDVPV</sequence>
<name>A0A162MBR5_9HYPO</name>
<dbReference type="EC" id="2.1.1.6" evidence="1"/>
<dbReference type="PANTHER" id="PTHR43836">
    <property type="entry name" value="CATECHOL O-METHYLTRANSFERASE 1-RELATED"/>
    <property type="match status" value="1"/>
</dbReference>
<comment type="similarity">
    <text evidence="6">Belongs to the class I-like SAM-binding methyltransferase superfamily. Cation-dependent O-methyltransferase family.</text>
</comment>
<evidence type="ECO:0000256" key="6">
    <source>
        <dbReference type="ARBA" id="ARBA00023453"/>
    </source>
</evidence>
<comment type="caution">
    <text evidence="7">The sequence shown here is derived from an EMBL/GenBank/DDBJ whole genome shotgun (WGS) entry which is preliminary data.</text>
</comment>